<reference evidence="4 5" key="1">
    <citation type="submission" date="2020-02" db="EMBL/GenBank/DDBJ databases">
        <title>Genome assembly of a novel Clostridium senegalense strain.</title>
        <authorList>
            <person name="Gupta T.B."/>
            <person name="Jauregui R."/>
            <person name="Maclean P."/>
            <person name="Nawarathana A."/>
            <person name="Brightwell G."/>
        </authorList>
    </citation>
    <scope>NUCLEOTIDE SEQUENCE [LARGE SCALE GENOMIC DNA]</scope>
    <source>
        <strain evidence="4 5">AGRFS4</strain>
    </source>
</reference>
<evidence type="ECO:0000256" key="1">
    <source>
        <dbReference type="SAM" id="MobiDB-lite"/>
    </source>
</evidence>
<sequence>MKRSFIKKVLILFLIIFVIKSQFTAFARPGGGGGSSSSHSPSSSSHSTPSRYSSGKTNPIANMLNVGLFIFALSAGTIILKIKLRKKKIESVEVIKYLAKEDANWNYENAKKDIEETFYQIAIAWMERNQDIAKDYISEKLYTKHKMQTEWMKIRKEKNILKDMSLLKVTPIGLKDCDGIDNDILWVLIAANSIDYIINEETNEIIEGSTCKSVYYEEYWKFIKNKDRWVLDEILQLNDVDNLDFFNIDISKKI</sequence>
<keyword evidence="5" id="KW-1185">Reference proteome</keyword>
<dbReference type="Pfam" id="PF04280">
    <property type="entry name" value="Tim44"/>
    <property type="match status" value="1"/>
</dbReference>
<name>A0A6M0H5C4_9CLOT</name>
<keyword evidence="2" id="KW-0812">Transmembrane</keyword>
<proteinExistence type="predicted"/>
<dbReference type="AlphaFoldDB" id="A0A6M0H5C4"/>
<evidence type="ECO:0000313" key="4">
    <source>
        <dbReference type="EMBL" id="NEU05707.1"/>
    </source>
</evidence>
<organism evidence="4 5">
    <name type="scientific">Clostridium senegalense</name>
    <dbReference type="NCBI Taxonomy" id="1465809"/>
    <lineage>
        <taxon>Bacteria</taxon>
        <taxon>Bacillati</taxon>
        <taxon>Bacillota</taxon>
        <taxon>Clostridia</taxon>
        <taxon>Eubacteriales</taxon>
        <taxon>Clostridiaceae</taxon>
        <taxon>Clostridium</taxon>
    </lineage>
</organism>
<dbReference type="SMART" id="SM00978">
    <property type="entry name" value="Tim44"/>
    <property type="match status" value="1"/>
</dbReference>
<dbReference type="Gene3D" id="3.10.450.240">
    <property type="match status" value="1"/>
</dbReference>
<dbReference type="InterPro" id="IPR032710">
    <property type="entry name" value="NTF2-like_dom_sf"/>
</dbReference>
<dbReference type="RefSeq" id="WP_199870408.1">
    <property type="nucleotide sequence ID" value="NZ_JAAGPU010000024.1"/>
</dbReference>
<keyword evidence="2" id="KW-1133">Transmembrane helix</keyword>
<dbReference type="Proteomes" id="UP000481872">
    <property type="component" value="Unassembled WGS sequence"/>
</dbReference>
<dbReference type="EMBL" id="JAAGPU010000024">
    <property type="protein sequence ID" value="NEU05707.1"/>
    <property type="molecule type" value="Genomic_DNA"/>
</dbReference>
<keyword evidence="2" id="KW-0472">Membrane</keyword>
<feature type="compositionally biased region" description="Low complexity" evidence="1">
    <location>
        <begin position="36"/>
        <end position="54"/>
    </location>
</feature>
<dbReference type="SUPFAM" id="SSF54427">
    <property type="entry name" value="NTF2-like"/>
    <property type="match status" value="1"/>
</dbReference>
<feature type="region of interest" description="Disordered" evidence="1">
    <location>
        <begin position="32"/>
        <end position="54"/>
    </location>
</feature>
<gene>
    <name evidence="4" type="ORF">G3M99_12785</name>
</gene>
<evidence type="ECO:0000259" key="3">
    <source>
        <dbReference type="SMART" id="SM00978"/>
    </source>
</evidence>
<evidence type="ECO:0000256" key="2">
    <source>
        <dbReference type="SAM" id="Phobius"/>
    </source>
</evidence>
<evidence type="ECO:0000313" key="5">
    <source>
        <dbReference type="Proteomes" id="UP000481872"/>
    </source>
</evidence>
<dbReference type="InterPro" id="IPR007379">
    <property type="entry name" value="Tim44-like_dom"/>
</dbReference>
<protein>
    <submittedName>
        <fullName evidence="4">Tim44 domain-containing protein</fullName>
    </submittedName>
</protein>
<comment type="caution">
    <text evidence="4">The sequence shown here is derived from an EMBL/GenBank/DDBJ whole genome shotgun (WGS) entry which is preliminary data.</text>
</comment>
<feature type="transmembrane region" description="Helical" evidence="2">
    <location>
        <begin position="60"/>
        <end position="80"/>
    </location>
</feature>
<feature type="domain" description="Tim44-like" evidence="3">
    <location>
        <begin position="91"/>
        <end position="236"/>
    </location>
</feature>
<accession>A0A6M0H5C4</accession>